<feature type="transmembrane region" description="Helical" evidence="10">
    <location>
        <begin position="184"/>
        <end position="207"/>
    </location>
</feature>
<reference evidence="11" key="1">
    <citation type="journal article" date="2014" name="Int. J. Syst. Evol. Microbiol.">
        <title>Complete genome sequence of Corynebacterium casei LMG S-19264T (=DSM 44701T), isolated from a smear-ripened cheese.</title>
        <authorList>
            <consortium name="US DOE Joint Genome Institute (JGI-PGF)"/>
            <person name="Walter F."/>
            <person name="Albersmeier A."/>
            <person name="Kalinowski J."/>
            <person name="Ruckert C."/>
        </authorList>
    </citation>
    <scope>NUCLEOTIDE SEQUENCE</scope>
    <source>
        <strain evidence="11">CGMCC 1.15493</strain>
    </source>
</reference>
<keyword evidence="3" id="KW-1003">Cell membrane</keyword>
<evidence type="ECO:0000313" key="12">
    <source>
        <dbReference type="Proteomes" id="UP000613160"/>
    </source>
</evidence>
<gene>
    <name evidence="11" type="ORF">GCM10011335_40870</name>
</gene>
<feature type="transmembrane region" description="Helical" evidence="10">
    <location>
        <begin position="49"/>
        <end position="82"/>
    </location>
</feature>
<evidence type="ECO:0000256" key="8">
    <source>
        <dbReference type="ARBA" id="ARBA00023136"/>
    </source>
</evidence>
<name>A0A916Y802_9HYPH</name>
<dbReference type="GO" id="GO:0005886">
    <property type="term" value="C:plasma membrane"/>
    <property type="evidence" value="ECO:0007669"/>
    <property type="project" value="UniProtKB-SubCell"/>
</dbReference>
<dbReference type="GO" id="GO:0015190">
    <property type="term" value="F:L-leucine transmembrane transporter activity"/>
    <property type="evidence" value="ECO:0007669"/>
    <property type="project" value="TreeGrafter"/>
</dbReference>
<reference evidence="11" key="2">
    <citation type="submission" date="2020-09" db="EMBL/GenBank/DDBJ databases">
        <authorList>
            <person name="Sun Q."/>
            <person name="Zhou Y."/>
        </authorList>
    </citation>
    <scope>NUCLEOTIDE SEQUENCE</scope>
    <source>
        <strain evidence="11">CGMCC 1.15493</strain>
    </source>
</reference>
<evidence type="ECO:0000256" key="2">
    <source>
        <dbReference type="ARBA" id="ARBA00022448"/>
    </source>
</evidence>
<protein>
    <submittedName>
        <fullName evidence="11">Branched-chain amino acid ABC transporter permease</fullName>
    </submittedName>
</protein>
<dbReference type="Proteomes" id="UP000613160">
    <property type="component" value="Unassembled WGS sequence"/>
</dbReference>
<dbReference type="InterPro" id="IPR052157">
    <property type="entry name" value="BCAA_transport_permease"/>
</dbReference>
<keyword evidence="8 10" id="KW-0472">Membrane</keyword>
<keyword evidence="2" id="KW-0813">Transport</keyword>
<comment type="subcellular location">
    <subcellularLocation>
        <location evidence="1">Cell membrane</location>
        <topology evidence="1">Multi-pass membrane protein</topology>
    </subcellularLocation>
</comment>
<dbReference type="AlphaFoldDB" id="A0A916Y802"/>
<comment type="caution">
    <text evidence="11">The sequence shown here is derived from an EMBL/GenBank/DDBJ whole genome shotgun (WGS) entry which is preliminary data.</text>
</comment>
<evidence type="ECO:0000256" key="10">
    <source>
        <dbReference type="SAM" id="Phobius"/>
    </source>
</evidence>
<comment type="similarity">
    <text evidence="9">Belongs to the binding-protein-dependent transport system permease family. LivHM subfamily.</text>
</comment>
<accession>A0A916Y802</accession>
<dbReference type="GO" id="GO:0015192">
    <property type="term" value="F:L-phenylalanine transmembrane transporter activity"/>
    <property type="evidence" value="ECO:0007669"/>
    <property type="project" value="TreeGrafter"/>
</dbReference>
<dbReference type="InterPro" id="IPR001851">
    <property type="entry name" value="ABC_transp_permease"/>
</dbReference>
<keyword evidence="4" id="KW-0997">Cell inner membrane</keyword>
<dbReference type="CDD" id="cd06582">
    <property type="entry name" value="TM_PBP1_LivH_like"/>
    <property type="match status" value="1"/>
</dbReference>
<dbReference type="RefSeq" id="WP_188854290.1">
    <property type="nucleotide sequence ID" value="NZ_BMJJ01000011.1"/>
</dbReference>
<evidence type="ECO:0000256" key="3">
    <source>
        <dbReference type="ARBA" id="ARBA00022475"/>
    </source>
</evidence>
<keyword evidence="7 10" id="KW-1133">Transmembrane helix</keyword>
<feature type="transmembrane region" description="Helical" evidence="10">
    <location>
        <begin position="94"/>
        <end position="112"/>
    </location>
</feature>
<feature type="transmembrane region" description="Helical" evidence="10">
    <location>
        <begin position="142"/>
        <end position="163"/>
    </location>
</feature>
<feature type="transmembrane region" description="Helical" evidence="10">
    <location>
        <begin position="219"/>
        <end position="248"/>
    </location>
</feature>
<dbReference type="PANTHER" id="PTHR11795">
    <property type="entry name" value="BRANCHED-CHAIN AMINO ACID TRANSPORT SYSTEM PERMEASE PROTEIN LIVH"/>
    <property type="match status" value="1"/>
</dbReference>
<dbReference type="GO" id="GO:0005304">
    <property type="term" value="F:L-valine transmembrane transporter activity"/>
    <property type="evidence" value="ECO:0007669"/>
    <property type="project" value="TreeGrafter"/>
</dbReference>
<dbReference type="GO" id="GO:0015188">
    <property type="term" value="F:L-isoleucine transmembrane transporter activity"/>
    <property type="evidence" value="ECO:0007669"/>
    <property type="project" value="TreeGrafter"/>
</dbReference>
<dbReference type="PANTHER" id="PTHR11795:SF371">
    <property type="entry name" value="HIGH-AFFINITY BRANCHED-CHAIN AMINO ACID TRANSPORT SYSTEM PERMEASE PROTEIN LIVH"/>
    <property type="match status" value="1"/>
</dbReference>
<keyword evidence="5 10" id="KW-0812">Transmembrane</keyword>
<dbReference type="EMBL" id="BMJJ01000011">
    <property type="protein sequence ID" value="GGD33701.1"/>
    <property type="molecule type" value="Genomic_DNA"/>
</dbReference>
<evidence type="ECO:0000256" key="5">
    <source>
        <dbReference type="ARBA" id="ARBA00022692"/>
    </source>
</evidence>
<feature type="transmembrane region" description="Helical" evidence="10">
    <location>
        <begin position="255"/>
        <end position="275"/>
    </location>
</feature>
<dbReference type="GO" id="GO:0042941">
    <property type="term" value="P:D-alanine transmembrane transport"/>
    <property type="evidence" value="ECO:0007669"/>
    <property type="project" value="TreeGrafter"/>
</dbReference>
<proteinExistence type="inferred from homology"/>
<evidence type="ECO:0000256" key="4">
    <source>
        <dbReference type="ARBA" id="ARBA00022519"/>
    </source>
</evidence>
<evidence type="ECO:0000313" key="11">
    <source>
        <dbReference type="EMBL" id="GGD33701.1"/>
    </source>
</evidence>
<organism evidence="11 12">
    <name type="scientific">Aureimonas glaciei</name>
    <dbReference type="NCBI Taxonomy" id="1776957"/>
    <lineage>
        <taxon>Bacteria</taxon>
        <taxon>Pseudomonadati</taxon>
        <taxon>Pseudomonadota</taxon>
        <taxon>Alphaproteobacteria</taxon>
        <taxon>Hyphomicrobiales</taxon>
        <taxon>Aurantimonadaceae</taxon>
        <taxon>Aureimonas</taxon>
    </lineage>
</organism>
<keyword evidence="6" id="KW-0029">Amino-acid transport</keyword>
<evidence type="ECO:0000256" key="1">
    <source>
        <dbReference type="ARBA" id="ARBA00004651"/>
    </source>
</evidence>
<feature type="transmembrane region" description="Helical" evidence="10">
    <location>
        <begin position="7"/>
        <end position="29"/>
    </location>
</feature>
<evidence type="ECO:0000256" key="9">
    <source>
        <dbReference type="ARBA" id="ARBA00037998"/>
    </source>
</evidence>
<keyword evidence="12" id="KW-1185">Reference proteome</keyword>
<dbReference type="GO" id="GO:0015808">
    <property type="term" value="P:L-alanine transport"/>
    <property type="evidence" value="ECO:0007669"/>
    <property type="project" value="TreeGrafter"/>
</dbReference>
<evidence type="ECO:0000256" key="7">
    <source>
        <dbReference type="ARBA" id="ARBA00022989"/>
    </source>
</evidence>
<dbReference type="Pfam" id="PF02653">
    <property type="entry name" value="BPD_transp_2"/>
    <property type="match status" value="1"/>
</dbReference>
<evidence type="ECO:0000256" key="6">
    <source>
        <dbReference type="ARBA" id="ARBA00022970"/>
    </source>
</evidence>
<sequence length="288" mass="29766">MTSFFDLLLSGLMSGLVIGLGALAVTLVFGVARFPNAATGDVMSLSAYAALAGAGATGSMVLGGAAALLAGILLNVALYLLVFRTLANRNPVMSLLASIGVGFMVRSLIGLVNGQQPKVFSLPLTRPMLIFDLRVQPTDLKLAAVTVATLVLVFLILNMTAIGRRMRAVAADPDLARVSGINPVRVMLALWALAGAVSAMAGLILGMKTVVTPDMGWNMLLPAFAAAVLGGIGHPLGAVVAGVLLGVVQELATPFVGFTYKIAISFVVLMLVLLLRPRGLFGRQDGAR</sequence>
<dbReference type="GO" id="GO:1903806">
    <property type="term" value="P:L-isoleucine import across plasma membrane"/>
    <property type="evidence" value="ECO:0007669"/>
    <property type="project" value="TreeGrafter"/>
</dbReference>